<dbReference type="Gene3D" id="3.30.479.10">
    <property type="entry name" value="6-pyruvoyl tetrahydropterin synthase/QueD"/>
    <property type="match status" value="1"/>
</dbReference>
<evidence type="ECO:0000313" key="6">
    <source>
        <dbReference type="Proteomes" id="UP000030710"/>
    </source>
</evidence>
<evidence type="ECO:0000256" key="2">
    <source>
        <dbReference type="ARBA" id="ARBA00022723"/>
    </source>
</evidence>
<comment type="cofactor">
    <cofactor evidence="1">
        <name>Zn(2+)</name>
        <dbReference type="ChEBI" id="CHEBI:29105"/>
    </cofactor>
</comment>
<dbReference type="EMBL" id="KE356561">
    <property type="protein sequence ID" value="ERG94607.1"/>
    <property type="molecule type" value="Genomic_DNA"/>
</dbReference>
<evidence type="ECO:0000256" key="3">
    <source>
        <dbReference type="ARBA" id="ARBA00022833"/>
    </source>
</evidence>
<organism evidence="5 6">
    <name type="scientific">Haloquadratum walsbyi J07HQW2</name>
    <dbReference type="NCBI Taxonomy" id="1238425"/>
    <lineage>
        <taxon>Archaea</taxon>
        <taxon>Methanobacteriati</taxon>
        <taxon>Methanobacteriota</taxon>
        <taxon>Stenosarchaea group</taxon>
        <taxon>Halobacteria</taxon>
        <taxon>Halobacteriales</taxon>
        <taxon>Haloferacaceae</taxon>
        <taxon>Haloquadratum</taxon>
    </lineage>
</organism>
<dbReference type="InterPro" id="IPR007115">
    <property type="entry name" value="6-PTP_synth/QueD"/>
</dbReference>
<dbReference type="GO" id="GO:0016829">
    <property type="term" value="F:lyase activity"/>
    <property type="evidence" value="ECO:0007669"/>
    <property type="project" value="UniProtKB-KW"/>
</dbReference>
<dbReference type="PANTHER" id="PTHR12589:SF7">
    <property type="entry name" value="6-PYRUVOYL TETRAHYDROBIOPTERIN SYNTHASE"/>
    <property type="match status" value="1"/>
</dbReference>
<keyword evidence="2" id="KW-0479">Metal-binding</keyword>
<dbReference type="AlphaFoldDB" id="U1PLM6"/>
<dbReference type="RefSeq" id="WP_021054098.1">
    <property type="nucleotide sequence ID" value="NZ_KE356561.1"/>
</dbReference>
<evidence type="ECO:0000256" key="1">
    <source>
        <dbReference type="ARBA" id="ARBA00001947"/>
    </source>
</evidence>
<evidence type="ECO:0000256" key="4">
    <source>
        <dbReference type="ARBA" id="ARBA00023239"/>
    </source>
</evidence>
<dbReference type="GO" id="GO:0046872">
    <property type="term" value="F:metal ion binding"/>
    <property type="evidence" value="ECO:0007669"/>
    <property type="project" value="UniProtKB-KW"/>
</dbReference>
<reference evidence="5 6" key="1">
    <citation type="journal article" date="2013" name="PLoS ONE">
        <title>Assembly-driven community genomics of a hypersaline microbial ecosystem.</title>
        <authorList>
            <person name="Podell S."/>
            <person name="Ugalde J.A."/>
            <person name="Narasingarao P."/>
            <person name="Banfield J.F."/>
            <person name="Heidelberg K.B."/>
            <person name="Allen E.E."/>
        </authorList>
    </citation>
    <scope>NUCLEOTIDE SEQUENCE [LARGE SCALE GENOMIC DNA]</scope>
    <source>
        <strain evidence="6">J07HQW2</strain>
    </source>
</reference>
<dbReference type="eggNOG" id="arCOG02172">
    <property type="taxonomic scope" value="Archaea"/>
</dbReference>
<dbReference type="Proteomes" id="UP000030710">
    <property type="component" value="Unassembled WGS sequence"/>
</dbReference>
<dbReference type="SUPFAM" id="SSF55620">
    <property type="entry name" value="Tetrahydrobiopterin biosynthesis enzymes-like"/>
    <property type="match status" value="1"/>
</dbReference>
<name>U1PLM6_9EURY</name>
<dbReference type="STRING" id="1238425.J07HQW2_01043"/>
<proteinExistence type="predicted"/>
<gene>
    <name evidence="5" type="ORF">J07HQW2_01043</name>
</gene>
<dbReference type="InterPro" id="IPR038418">
    <property type="entry name" value="6-PTP_synth/QueD_sf"/>
</dbReference>
<evidence type="ECO:0000313" key="5">
    <source>
        <dbReference type="EMBL" id="ERG94607.1"/>
    </source>
</evidence>
<keyword evidence="3" id="KW-0862">Zinc</keyword>
<accession>U1PLM6</accession>
<dbReference type="PANTHER" id="PTHR12589">
    <property type="entry name" value="PYRUVOYL TETRAHYDROBIOPTERIN SYNTHASE"/>
    <property type="match status" value="1"/>
</dbReference>
<sequence length="134" mass="15319">MTEIYPHELAVRRDFVAQHVLTVPDPEPPEGQIHSHHFEVELHFAGESLGEYGYLLNILTVESILDDLVERYRDSVLNDLSEFEGLNPSVEHFSRIFGDRVAERLIAAGEDTPDQLRVKIWEDDAAWASHTRAL</sequence>
<protein>
    <submittedName>
        <fullName evidence="5">6-pyruvoyl-tetrahydropterin synthase</fullName>
    </submittedName>
</protein>
<dbReference type="Pfam" id="PF01242">
    <property type="entry name" value="PTPS"/>
    <property type="match status" value="1"/>
</dbReference>
<dbReference type="HOGENOM" id="CLU_111016_6_3_2"/>
<keyword evidence="4" id="KW-0456">Lyase</keyword>